<gene>
    <name evidence="2" type="ORF">F383_09252</name>
</gene>
<evidence type="ECO:0000313" key="3">
    <source>
        <dbReference type="Proteomes" id="UP000032142"/>
    </source>
</evidence>
<reference evidence="3" key="1">
    <citation type="submission" date="2014-09" db="EMBL/GenBank/DDBJ databases">
        <authorList>
            <person name="Mudge J."/>
            <person name="Ramaraj T."/>
            <person name="Lindquist I.E."/>
            <person name="Bharti A.K."/>
            <person name="Sundararajan A."/>
            <person name="Cameron C.T."/>
            <person name="Woodward J.E."/>
            <person name="May G.D."/>
            <person name="Brubaker C."/>
            <person name="Broadhvest J."/>
            <person name="Wilkins T.A."/>
        </authorList>
    </citation>
    <scope>NUCLEOTIDE SEQUENCE</scope>
    <source>
        <strain evidence="3">cv. AKA8401</strain>
    </source>
</reference>
<dbReference type="AlphaFoldDB" id="A0A0B0NWB1"/>
<name>A0A0B0NWB1_GOSAR</name>
<protein>
    <submittedName>
        <fullName evidence="2">Uncharacterized protein</fullName>
    </submittedName>
</protein>
<keyword evidence="3" id="KW-1185">Reference proteome</keyword>
<proteinExistence type="predicted"/>
<evidence type="ECO:0000313" key="2">
    <source>
        <dbReference type="EMBL" id="KHG17120.1"/>
    </source>
</evidence>
<dbReference type="Proteomes" id="UP000032142">
    <property type="component" value="Unassembled WGS sequence"/>
</dbReference>
<sequence length="40" mass="4306">MDPQGKLTLPGLPHTGVSHDRVPLVGSKYNLHGRVTRACP</sequence>
<dbReference type="EMBL" id="KN407556">
    <property type="protein sequence ID" value="KHG17120.1"/>
    <property type="molecule type" value="Genomic_DNA"/>
</dbReference>
<feature type="region of interest" description="Disordered" evidence="1">
    <location>
        <begin position="1"/>
        <end position="20"/>
    </location>
</feature>
<evidence type="ECO:0000256" key="1">
    <source>
        <dbReference type="SAM" id="MobiDB-lite"/>
    </source>
</evidence>
<accession>A0A0B0NWB1</accession>
<organism evidence="2 3">
    <name type="scientific">Gossypium arboreum</name>
    <name type="common">Tree cotton</name>
    <name type="synonym">Gossypium nanking</name>
    <dbReference type="NCBI Taxonomy" id="29729"/>
    <lineage>
        <taxon>Eukaryota</taxon>
        <taxon>Viridiplantae</taxon>
        <taxon>Streptophyta</taxon>
        <taxon>Embryophyta</taxon>
        <taxon>Tracheophyta</taxon>
        <taxon>Spermatophyta</taxon>
        <taxon>Magnoliopsida</taxon>
        <taxon>eudicotyledons</taxon>
        <taxon>Gunneridae</taxon>
        <taxon>Pentapetalae</taxon>
        <taxon>rosids</taxon>
        <taxon>malvids</taxon>
        <taxon>Malvales</taxon>
        <taxon>Malvaceae</taxon>
        <taxon>Malvoideae</taxon>
        <taxon>Gossypium</taxon>
    </lineage>
</organism>